<feature type="transmembrane region" description="Helical" evidence="3">
    <location>
        <begin position="132"/>
        <end position="152"/>
    </location>
</feature>
<sequence length="179" mass="21251">MTTTKRAIWETYIDLYEEKPSYKITIKELCNRVPVARTTFYSYYQNLDELKDDIENYLIDSIKNCAQEMSEGDIYHMELAPFFEKVFEYIQKEQRFFTAFLLLQPNNSFIDKWKNAIELHFRKRYADKSHSANFNLIAAFAASGVIGGYEYWLKEPEKVNPQSFETVVIQIMGFLRKTI</sequence>
<evidence type="ECO:0000256" key="1">
    <source>
        <dbReference type="ARBA" id="ARBA00023125"/>
    </source>
</evidence>
<dbReference type="Pfam" id="PF14278">
    <property type="entry name" value="TetR_C_8"/>
    <property type="match status" value="1"/>
</dbReference>
<keyword evidence="3" id="KW-0812">Transmembrane</keyword>
<dbReference type="InterPro" id="IPR001647">
    <property type="entry name" value="HTH_TetR"/>
</dbReference>
<dbReference type="EMBL" id="BMAY01000003">
    <property type="protein sequence ID" value="GFZ26628.1"/>
    <property type="molecule type" value="Genomic_DNA"/>
</dbReference>
<evidence type="ECO:0000313" key="5">
    <source>
        <dbReference type="EMBL" id="GFZ26628.1"/>
    </source>
</evidence>
<evidence type="ECO:0000256" key="3">
    <source>
        <dbReference type="SAM" id="Phobius"/>
    </source>
</evidence>
<feature type="domain" description="HTH tetR-type" evidence="4">
    <location>
        <begin position="2"/>
        <end position="62"/>
    </location>
</feature>
<dbReference type="PANTHER" id="PTHR43479">
    <property type="entry name" value="ACREF/ENVCD OPERON REPRESSOR-RELATED"/>
    <property type="match status" value="1"/>
</dbReference>
<dbReference type="InterPro" id="IPR050624">
    <property type="entry name" value="HTH-type_Tx_Regulator"/>
</dbReference>
<dbReference type="InterPro" id="IPR039532">
    <property type="entry name" value="TetR_C_Firmicutes"/>
</dbReference>
<evidence type="ECO:0000256" key="2">
    <source>
        <dbReference type="PROSITE-ProRule" id="PRU00335"/>
    </source>
</evidence>
<dbReference type="PROSITE" id="PS50977">
    <property type="entry name" value="HTH_TETR_2"/>
    <property type="match status" value="1"/>
</dbReference>
<keyword evidence="3" id="KW-0472">Membrane</keyword>
<dbReference type="SUPFAM" id="SSF46689">
    <property type="entry name" value="Homeodomain-like"/>
    <property type="match status" value="1"/>
</dbReference>
<dbReference type="AlphaFoldDB" id="A0A916QJB2"/>
<evidence type="ECO:0000313" key="6">
    <source>
        <dbReference type="Proteomes" id="UP000677218"/>
    </source>
</evidence>
<dbReference type="InterPro" id="IPR009057">
    <property type="entry name" value="Homeodomain-like_sf"/>
</dbReference>
<dbReference type="RefSeq" id="WP_212780327.1">
    <property type="nucleotide sequence ID" value="NZ_BMAY01000003.1"/>
</dbReference>
<organism evidence="5 6">
    <name type="scientific">Lactobacillus corticis</name>
    <dbReference type="NCBI Taxonomy" id="2201249"/>
    <lineage>
        <taxon>Bacteria</taxon>
        <taxon>Bacillati</taxon>
        <taxon>Bacillota</taxon>
        <taxon>Bacilli</taxon>
        <taxon>Lactobacillales</taxon>
        <taxon>Lactobacillaceae</taxon>
        <taxon>Lactobacillus</taxon>
    </lineage>
</organism>
<evidence type="ECO:0000259" key="4">
    <source>
        <dbReference type="PROSITE" id="PS50977"/>
    </source>
</evidence>
<dbReference type="Gene3D" id="1.10.357.10">
    <property type="entry name" value="Tetracycline Repressor, domain 2"/>
    <property type="match status" value="1"/>
</dbReference>
<reference evidence="5" key="1">
    <citation type="submission" date="2020-08" db="EMBL/GenBank/DDBJ databases">
        <title>Taxonomic study for Lactobacillus species isolated from hardwood bark.</title>
        <authorList>
            <person name="Tohno M."/>
            <person name="Tanizawa Y."/>
        </authorList>
    </citation>
    <scope>NUCLEOTIDE SEQUENCE</scope>
    <source>
        <strain evidence="5">B40</strain>
    </source>
</reference>
<dbReference type="PANTHER" id="PTHR43479:SF7">
    <property type="entry name" value="TETR-FAMILY TRANSCRIPTIONAL REGULATOR"/>
    <property type="match status" value="1"/>
</dbReference>
<proteinExistence type="predicted"/>
<keyword evidence="1 2" id="KW-0238">DNA-binding</keyword>
<keyword evidence="3" id="KW-1133">Transmembrane helix</keyword>
<name>A0A916QJB2_9LACO</name>
<dbReference type="GO" id="GO:0003677">
    <property type="term" value="F:DNA binding"/>
    <property type="evidence" value="ECO:0007669"/>
    <property type="project" value="UniProtKB-UniRule"/>
</dbReference>
<accession>A0A916QJB2</accession>
<feature type="DNA-binding region" description="H-T-H motif" evidence="2">
    <location>
        <begin position="25"/>
        <end position="44"/>
    </location>
</feature>
<keyword evidence="6" id="KW-1185">Reference proteome</keyword>
<protein>
    <recommendedName>
        <fullName evidence="4">HTH tetR-type domain-containing protein</fullName>
    </recommendedName>
</protein>
<comment type="caution">
    <text evidence="5">The sequence shown here is derived from an EMBL/GenBank/DDBJ whole genome shotgun (WGS) entry which is preliminary data.</text>
</comment>
<dbReference type="Proteomes" id="UP000677218">
    <property type="component" value="Unassembled WGS sequence"/>
</dbReference>
<gene>
    <name evidence="5" type="ORF">LCB40_05080</name>
</gene>